<proteinExistence type="inferred from homology"/>
<protein>
    <recommendedName>
        <fullName evidence="4">Nucleotide-binding universal stress UspA family protein</fullName>
    </recommendedName>
</protein>
<dbReference type="RefSeq" id="WP_250340546.1">
    <property type="nucleotide sequence ID" value="NZ_CP063231.1"/>
</dbReference>
<evidence type="ECO:0000313" key="2">
    <source>
        <dbReference type="EMBL" id="URL60095.1"/>
    </source>
</evidence>
<dbReference type="PANTHER" id="PTHR46268">
    <property type="entry name" value="STRESS RESPONSE PROTEIN NHAX"/>
    <property type="match status" value="1"/>
</dbReference>
<organism evidence="2 3">
    <name type="scientific">Luteibacter flocculans</name>
    <dbReference type="NCBI Taxonomy" id="2780091"/>
    <lineage>
        <taxon>Bacteria</taxon>
        <taxon>Pseudomonadati</taxon>
        <taxon>Pseudomonadota</taxon>
        <taxon>Gammaproteobacteria</taxon>
        <taxon>Lysobacterales</taxon>
        <taxon>Rhodanobacteraceae</taxon>
        <taxon>Luteibacter</taxon>
    </lineage>
</organism>
<evidence type="ECO:0008006" key="4">
    <source>
        <dbReference type="Google" id="ProtNLM"/>
    </source>
</evidence>
<gene>
    <name evidence="2" type="ORF">IM816_08465</name>
</gene>
<keyword evidence="3" id="KW-1185">Reference proteome</keyword>
<evidence type="ECO:0000256" key="1">
    <source>
        <dbReference type="ARBA" id="ARBA00008791"/>
    </source>
</evidence>
<dbReference type="Gene3D" id="3.40.50.12370">
    <property type="match status" value="1"/>
</dbReference>
<evidence type="ECO:0000313" key="3">
    <source>
        <dbReference type="Proteomes" id="UP001056681"/>
    </source>
</evidence>
<dbReference type="SUPFAM" id="SSF52402">
    <property type="entry name" value="Adenine nucleotide alpha hydrolases-like"/>
    <property type="match status" value="2"/>
</dbReference>
<dbReference type="EMBL" id="CP063231">
    <property type="protein sequence ID" value="URL60095.1"/>
    <property type="molecule type" value="Genomic_DNA"/>
</dbReference>
<dbReference type="PANTHER" id="PTHR46268:SF15">
    <property type="entry name" value="UNIVERSAL STRESS PROTEIN HP_0031"/>
    <property type="match status" value="1"/>
</dbReference>
<name>A0ABY4T5Q7_9GAMM</name>
<comment type="similarity">
    <text evidence="1">Belongs to the universal stress protein A family.</text>
</comment>
<reference evidence="2" key="1">
    <citation type="submission" date="2020-10" db="EMBL/GenBank/DDBJ databases">
        <title>Whole-genome sequence of Luteibacter sp. EIF3.</title>
        <authorList>
            <person name="Friedrich I."/>
            <person name="Hertel R."/>
            <person name="Daniel R."/>
        </authorList>
    </citation>
    <scope>NUCLEOTIDE SEQUENCE</scope>
    <source>
        <strain evidence="2">EIF3</strain>
    </source>
</reference>
<dbReference type="CDD" id="cd00293">
    <property type="entry name" value="USP-like"/>
    <property type="match status" value="1"/>
</dbReference>
<sequence>MSSLATAPSHTSPAGSHQALRDIAVVVSRLPADLTSLTVAASLARRYGAELDVVQVLPLPLPVADAWSFVPDPACMEWYVELREQAARQSVELQRRLDSLGVAGHVRVVESFYDAPTGVAAAAARHADLSVIARPADAPADASRAHGYFSSLLLESGRPVLMVPSATEASTLPPRHVVIAWADTSEATRAVHDAMPLLQTAETVDIVMVDPVENAIENAATFGAALSAHLGRHGVTPRVIVDKSRGRPISRIILDRASRARAQLIVAGGYGHSRMREWVIGGTTRGLFLDSPIPVLFSH</sequence>
<accession>A0ABY4T5Q7</accession>
<dbReference type="Proteomes" id="UP001056681">
    <property type="component" value="Chromosome"/>
</dbReference>